<accession>A0A1C7MMT4</accession>
<evidence type="ECO:0000313" key="4">
    <source>
        <dbReference type="Proteomes" id="UP000092993"/>
    </source>
</evidence>
<keyword evidence="2" id="KW-0472">Membrane</keyword>
<evidence type="ECO:0000256" key="2">
    <source>
        <dbReference type="SAM" id="Phobius"/>
    </source>
</evidence>
<gene>
    <name evidence="3" type="ORF">A0H81_02717</name>
</gene>
<dbReference type="AlphaFoldDB" id="A0A1C7MMT4"/>
<evidence type="ECO:0000313" key="3">
    <source>
        <dbReference type="EMBL" id="OBZ78175.1"/>
    </source>
</evidence>
<comment type="caution">
    <text evidence="3">The sequence shown here is derived from an EMBL/GenBank/DDBJ whole genome shotgun (WGS) entry which is preliminary data.</text>
</comment>
<dbReference type="OMA" id="NGALHCA"/>
<organism evidence="3 4">
    <name type="scientific">Grifola frondosa</name>
    <name type="common">Maitake</name>
    <name type="synonym">Polyporus frondosus</name>
    <dbReference type="NCBI Taxonomy" id="5627"/>
    <lineage>
        <taxon>Eukaryota</taxon>
        <taxon>Fungi</taxon>
        <taxon>Dikarya</taxon>
        <taxon>Basidiomycota</taxon>
        <taxon>Agaricomycotina</taxon>
        <taxon>Agaricomycetes</taxon>
        <taxon>Polyporales</taxon>
        <taxon>Grifolaceae</taxon>
        <taxon>Grifola</taxon>
    </lineage>
</organism>
<feature type="transmembrane region" description="Helical" evidence="2">
    <location>
        <begin position="54"/>
        <end position="74"/>
    </location>
</feature>
<keyword evidence="2" id="KW-0812">Transmembrane</keyword>
<feature type="compositionally biased region" description="Pro residues" evidence="1">
    <location>
        <begin position="112"/>
        <end position="121"/>
    </location>
</feature>
<feature type="compositionally biased region" description="Low complexity" evidence="1">
    <location>
        <begin position="97"/>
        <end position="111"/>
    </location>
</feature>
<keyword evidence="2" id="KW-1133">Transmembrane helix</keyword>
<name>A0A1C7MMT4_GRIFR</name>
<protein>
    <submittedName>
        <fullName evidence="3">Uncharacterized protein</fullName>
    </submittedName>
</protein>
<sequence>MPNASSPAADNARQLLDDSHSDSSKQPSDSQAWLAGYKPIFGSDDGTKSPIPSWLPVSLLALTTAALAVPIVILRRQRASALGKALANAPPPPRRTSSGGAPLALSGSSLHPPLPPRPPSAPSASASTSAARVEDDFNGALHCAGAFGVATLLVVLGAGAGVWGVRSYMGVQDTQEFADRMRHAVLTRMPMLSARIHRPPEPEDDTAIAIVGEDPVKPAHVPPRPQVNEEDATKWSWSDAEERLKDAFEKDGFSGWSQAALRELETEGELERIKRGHI</sequence>
<dbReference type="OrthoDB" id="5346979at2759"/>
<feature type="region of interest" description="Disordered" evidence="1">
    <location>
        <begin position="85"/>
        <end position="129"/>
    </location>
</feature>
<feature type="region of interest" description="Disordered" evidence="1">
    <location>
        <begin position="215"/>
        <end position="234"/>
    </location>
</feature>
<keyword evidence="4" id="KW-1185">Reference proteome</keyword>
<evidence type="ECO:0000256" key="1">
    <source>
        <dbReference type="SAM" id="MobiDB-lite"/>
    </source>
</evidence>
<dbReference type="EMBL" id="LUGG01000002">
    <property type="protein sequence ID" value="OBZ78175.1"/>
    <property type="molecule type" value="Genomic_DNA"/>
</dbReference>
<feature type="region of interest" description="Disordered" evidence="1">
    <location>
        <begin position="1"/>
        <end position="31"/>
    </location>
</feature>
<dbReference type="Proteomes" id="UP000092993">
    <property type="component" value="Unassembled WGS sequence"/>
</dbReference>
<proteinExistence type="predicted"/>
<reference evidence="3 4" key="1">
    <citation type="submission" date="2016-03" db="EMBL/GenBank/DDBJ databases">
        <title>Whole genome sequencing of Grifola frondosa 9006-11.</title>
        <authorList>
            <person name="Min B."/>
            <person name="Park H."/>
            <person name="Kim J.-G."/>
            <person name="Cho H."/>
            <person name="Oh Y.-L."/>
            <person name="Kong W.-S."/>
            <person name="Choi I.-G."/>
        </authorList>
    </citation>
    <scope>NUCLEOTIDE SEQUENCE [LARGE SCALE GENOMIC DNA]</scope>
    <source>
        <strain evidence="3 4">9006-11</strain>
    </source>
</reference>